<feature type="transmembrane region" description="Helical" evidence="1">
    <location>
        <begin position="58"/>
        <end position="80"/>
    </location>
</feature>
<dbReference type="HOGENOM" id="CLU_049496_0_0_1"/>
<dbReference type="Proteomes" id="UP000001940">
    <property type="component" value="Chromosome IV"/>
</dbReference>
<dbReference type="AGR" id="WB:WBGene00005698"/>
<organism evidence="2 3">
    <name type="scientific">Caenorhabditis elegans</name>
    <dbReference type="NCBI Taxonomy" id="6239"/>
    <lineage>
        <taxon>Eukaryota</taxon>
        <taxon>Metazoa</taxon>
        <taxon>Ecdysozoa</taxon>
        <taxon>Nematoda</taxon>
        <taxon>Chromadorea</taxon>
        <taxon>Rhabditida</taxon>
        <taxon>Rhabditina</taxon>
        <taxon>Rhabditomorpha</taxon>
        <taxon>Rhabditoidea</taxon>
        <taxon>Rhabditidae</taxon>
        <taxon>Peloderinae</taxon>
        <taxon>Caenorhabditis</taxon>
    </lineage>
</organism>
<feature type="transmembrane region" description="Helical" evidence="1">
    <location>
        <begin position="100"/>
        <end position="122"/>
    </location>
</feature>
<dbReference type="GeneID" id="183159"/>
<keyword evidence="1" id="KW-1133">Transmembrane helix</keyword>
<feature type="transmembrane region" description="Helical" evidence="1">
    <location>
        <begin position="143"/>
        <end position="166"/>
    </location>
</feature>
<dbReference type="PANTHER" id="PTHR46045:SF17">
    <property type="entry name" value="SERPENTINE RECEPTOR, CLASS U"/>
    <property type="match status" value="1"/>
</dbReference>
<evidence type="ECO:0000313" key="2">
    <source>
        <dbReference type="EMBL" id="CAA92285.1"/>
    </source>
</evidence>
<sequence>MQGSIHGLQEYKNFHYYFTFSTVIAAIPLSYMPPTIFVMFKIVLTYWKSKNVSMDRHIFTFISINFFCSLSFFFSDYFRITLPATGIFTSWCASVRPNHFFKLIFISTYIFNYCILMLPFYISLIRVVILLRPRDYDIICPKLMFILIPLLIIIPLGCTAFLIPAVGYCRILNYPLKFGAIAIYYSGGWPGWRNSYIHLMMSIIMCFLTLLCTALMFFKLRATSLNSNISMKTKKSSSKAERSLTITIIAAMIPFSNNTAWAIVYLSFPKYGDYFTFTRPIGNDIETCVTPWILYLTHPMFMSEKKNANSTSTISVINAQTQI</sequence>
<dbReference type="KEGG" id="cel:CELE_C33D9.4"/>
<reference evidence="2 3" key="1">
    <citation type="journal article" date="1998" name="Science">
        <title>Genome sequence of the nematode C. elegans: a platform for investigating biology.</title>
        <authorList>
            <consortium name="The C. elegans sequencing consortium"/>
            <person name="Sulson J.E."/>
            <person name="Waterston R."/>
        </authorList>
    </citation>
    <scope>NUCLEOTIDE SEQUENCE [LARGE SCALE GENOMIC DNA]</scope>
    <source>
        <strain evidence="2 3">Bristol N2</strain>
    </source>
</reference>
<dbReference type="CTD" id="183159"/>
<dbReference type="InterPro" id="IPR003839">
    <property type="entry name" value="7TM_GPCR_serpentine_rcpt_Sru"/>
</dbReference>
<dbReference type="AlphaFoldDB" id="Q18375"/>
<keyword evidence="1" id="KW-0472">Membrane</keyword>
<proteinExistence type="predicted"/>
<keyword evidence="1" id="KW-0812">Transmembrane</keyword>
<dbReference type="PaxDb" id="6239-C33D9.4"/>
<gene>
    <name evidence="2 4" type="primary">sru-35</name>
    <name evidence="4" type="ORF">C33D9.4</name>
    <name evidence="2" type="ORF">CELE_C33D9.4</name>
</gene>
<dbReference type="PANTHER" id="PTHR46045">
    <property type="entry name" value="SERPENTINE RECEPTOR, CLASS U-RELATED"/>
    <property type="match status" value="1"/>
</dbReference>
<dbReference type="EMBL" id="BX284604">
    <property type="protein sequence ID" value="CAA92285.1"/>
    <property type="molecule type" value="Genomic_DNA"/>
</dbReference>
<dbReference type="RefSeq" id="NP_501518.1">
    <property type="nucleotide sequence ID" value="NM_069117.1"/>
</dbReference>
<dbReference type="OrthoDB" id="5853788at2759"/>
<dbReference type="PIR" id="T19681">
    <property type="entry name" value="T19681"/>
</dbReference>
<dbReference type="WormBase" id="C33D9.4">
    <property type="protein sequence ID" value="CE03045"/>
    <property type="gene ID" value="WBGene00005698"/>
    <property type="gene designation" value="sru-35"/>
</dbReference>
<evidence type="ECO:0000313" key="4">
    <source>
        <dbReference type="WormBase" id="C33D9.4"/>
    </source>
</evidence>
<dbReference type="InParanoid" id="Q18375"/>
<dbReference type="OMA" id="GNDIETC"/>
<feature type="transmembrane region" description="Helical" evidence="1">
    <location>
        <begin position="20"/>
        <end position="46"/>
    </location>
</feature>
<accession>Q18375</accession>
<protein>
    <submittedName>
        <fullName evidence="2">Serpentine Receptor, class U</fullName>
    </submittedName>
</protein>
<feature type="transmembrane region" description="Helical" evidence="1">
    <location>
        <begin position="243"/>
        <end position="268"/>
    </location>
</feature>
<feature type="transmembrane region" description="Helical" evidence="1">
    <location>
        <begin position="196"/>
        <end position="222"/>
    </location>
</feature>
<keyword evidence="2" id="KW-0675">Receptor</keyword>
<dbReference type="UCSC" id="C33D9.4">
    <property type="organism name" value="c. elegans"/>
</dbReference>
<evidence type="ECO:0000256" key="1">
    <source>
        <dbReference type="SAM" id="Phobius"/>
    </source>
</evidence>
<dbReference type="eggNOG" id="ENOG502TGGI">
    <property type="taxonomic scope" value="Eukaryota"/>
</dbReference>
<keyword evidence="3" id="KW-1185">Reference proteome</keyword>
<name>Q18375_CAEEL</name>
<evidence type="ECO:0000313" key="3">
    <source>
        <dbReference type="Proteomes" id="UP000001940"/>
    </source>
</evidence>
<dbReference type="PhylomeDB" id="Q18375"/>
<dbReference type="Pfam" id="PF10322">
    <property type="entry name" value="7TM_GPCR_Sru"/>
    <property type="match status" value="1"/>
</dbReference>